<name>A0A1F6NW70_9BACT</name>
<proteinExistence type="predicted"/>
<evidence type="ECO:0000313" key="2">
    <source>
        <dbReference type="Proteomes" id="UP000177907"/>
    </source>
</evidence>
<dbReference type="EMBL" id="MFQZ01000007">
    <property type="protein sequence ID" value="OGH88108.1"/>
    <property type="molecule type" value="Genomic_DNA"/>
</dbReference>
<sequence>MFQLNKFQPTAECGKPVIYLYPEKTTKVKVQLQLSTLTASEPDYGDGWEVMAEPSGQLTEIKSGTKYPYLFWEGLGSGEAEPTNAGFNVRKENVSKFLDEKLAAQGLNQKEIFDFKEFWLPRMQSAPYYFVIFYGTSDMNSIAPLSVSPRPDTVIRVLMDYRAVSAPLNRPEQKLSALPRKGFTVIEWGGVLYK</sequence>
<reference evidence="1 2" key="1">
    <citation type="journal article" date="2016" name="Nat. Commun.">
        <title>Thousands of microbial genomes shed light on interconnected biogeochemical processes in an aquifer system.</title>
        <authorList>
            <person name="Anantharaman K."/>
            <person name="Brown C.T."/>
            <person name="Hug L.A."/>
            <person name="Sharon I."/>
            <person name="Castelle C.J."/>
            <person name="Probst A.J."/>
            <person name="Thomas B.C."/>
            <person name="Singh A."/>
            <person name="Wilkins M.J."/>
            <person name="Karaoz U."/>
            <person name="Brodie E.L."/>
            <person name="Williams K.H."/>
            <person name="Hubbard S.S."/>
            <person name="Banfield J.F."/>
        </authorList>
    </citation>
    <scope>NUCLEOTIDE SEQUENCE [LARGE SCALE GENOMIC DNA]</scope>
</reference>
<accession>A0A1F6NW70</accession>
<dbReference type="Proteomes" id="UP000177907">
    <property type="component" value="Unassembled WGS sequence"/>
</dbReference>
<dbReference type="AlphaFoldDB" id="A0A1F6NW70"/>
<evidence type="ECO:0000313" key="1">
    <source>
        <dbReference type="EMBL" id="OGH88108.1"/>
    </source>
</evidence>
<protein>
    <submittedName>
        <fullName evidence="1">Uncharacterized protein</fullName>
    </submittedName>
</protein>
<dbReference type="STRING" id="1798704.A3J93_05555"/>
<comment type="caution">
    <text evidence="1">The sequence shown here is derived from an EMBL/GenBank/DDBJ whole genome shotgun (WGS) entry which is preliminary data.</text>
</comment>
<organism evidence="1 2">
    <name type="scientific">Candidatus Magasanikbacteria bacterium RIFOXYC2_FULL_42_28</name>
    <dbReference type="NCBI Taxonomy" id="1798704"/>
    <lineage>
        <taxon>Bacteria</taxon>
        <taxon>Candidatus Magasanikiibacteriota</taxon>
    </lineage>
</organism>
<gene>
    <name evidence="1" type="ORF">A3J93_05555</name>
</gene>